<protein>
    <recommendedName>
        <fullName evidence="5">Periplasmic copper-binding protein NosD beta helix domain-containing protein</fullName>
    </recommendedName>
</protein>
<dbReference type="InterPro" id="IPR058094">
    <property type="entry name" value="Ig-like_OmpL47-like"/>
</dbReference>
<gene>
    <name evidence="3" type="ORF">COT75_03840</name>
</gene>
<evidence type="ECO:0000259" key="1">
    <source>
        <dbReference type="Pfam" id="PF05048"/>
    </source>
</evidence>
<evidence type="ECO:0000313" key="3">
    <source>
        <dbReference type="EMBL" id="PIS08968.1"/>
    </source>
</evidence>
<evidence type="ECO:0008006" key="5">
    <source>
        <dbReference type="Google" id="ProtNLM"/>
    </source>
</evidence>
<dbReference type="NCBIfam" id="NF047446">
    <property type="entry name" value="barrel_OmpL47"/>
    <property type="match status" value="1"/>
</dbReference>
<organism evidence="3 4">
    <name type="scientific">Candidatus Beckwithbacteria bacterium CG10_big_fil_rev_8_21_14_0_10_34_10</name>
    <dbReference type="NCBI Taxonomy" id="1974495"/>
    <lineage>
        <taxon>Bacteria</taxon>
        <taxon>Candidatus Beckwithiibacteriota</taxon>
    </lineage>
</organism>
<dbReference type="InterPro" id="IPR039448">
    <property type="entry name" value="Beta_helix"/>
</dbReference>
<accession>A0A2H0WAN6</accession>
<proteinExistence type="predicted"/>
<evidence type="ECO:0000313" key="4">
    <source>
        <dbReference type="Proteomes" id="UP000230093"/>
    </source>
</evidence>
<dbReference type="EMBL" id="PEZT01000023">
    <property type="protein sequence ID" value="PIS08968.1"/>
    <property type="molecule type" value="Genomic_DNA"/>
</dbReference>
<dbReference type="Proteomes" id="UP000230093">
    <property type="component" value="Unassembled WGS sequence"/>
</dbReference>
<dbReference type="Gene3D" id="2.160.20.10">
    <property type="entry name" value="Single-stranded right-handed beta-helix, Pectin lyase-like"/>
    <property type="match status" value="2"/>
</dbReference>
<sequence length="862" mass="96947">MFKVIKFFTLSFLIFLLTFLLPKVARAQVLENEILIQSNQDTLATEFVSQQNPQLTVISSNPIKAEIHFIGEMILFSSEATTNTEVVNLNFSGFIPKTIYHFYLDEYHQHYSLESDQDGRIDFQLDISSPHTLIIQNHPSTKFIKNDDTGGDCLTIGTWNYSTKTCTLTGDVSETIQIDTNSIVIDGNGYSIIGSNTGNGIYSYNKQYVTIKNLVVKNFANGIYFNLGSYNQVIDSEVRENDVGLRFYSSNYNQILRNKANNNRLTGIWIQKSSNNTLTQNQAERNGAAATAYTNDAYGIFIYDSPQNILTQNIMNDNYMNFALFSWNVAYLNQTIDQTNLVDGKPIVYLRNAANQIIDSASNAGTIYCIQCQNMTFKDLSFADELAGVYLHQNQNSTVENISFKNGYLGIYDQYSMGNKVQNSEMDNGYYGVLVVPVGGCFSGTCQYAQIKNNYISNCDRGIYFNHYYVTLYGNYLEKNKVGVFAYGSYALIRNNTFTENDLGIQFRFFNDNKMYNNNFIDNIAQVAIDNTRNPVFNLGIPTGGNYWSNWFTPNVNGDNFADSPYELTTGYFDNLPWVIRDGWLPVTTAFPTGDVGEDGWYRSDVTVTLQGEDNEGIDRIEYSFNNNDWIVYTGPIIISNEAESSLYYHSIDIVGDKEKTKSLTVKIDKNPPEIVLTHPSDGAIYFKDQQIVSQWSASDDLSGLKSATASVDNGQPIDTSTTGLKELEVTAEDFAGNKTTQKINYSVIYFYSSLFDENKKHDQGYKAGSGLPIKFDIQAEGMDLGQIEARLYLVPVINGIVGNKIPAFSKGKANDENIFRYSDSEDQFIFNLDTKGLSSGIWQLIIEFSFGASVSTEIEIR</sequence>
<dbReference type="SMART" id="SM00710">
    <property type="entry name" value="PbH1"/>
    <property type="match status" value="9"/>
</dbReference>
<dbReference type="InterPro" id="IPR007742">
    <property type="entry name" value="NosD_dom"/>
</dbReference>
<reference evidence="4" key="1">
    <citation type="submission" date="2017-09" db="EMBL/GenBank/DDBJ databases">
        <title>Depth-based differentiation of microbial function through sediment-hosted aquifers and enrichment of novel symbionts in the deep terrestrial subsurface.</title>
        <authorList>
            <person name="Probst A.J."/>
            <person name="Ladd B."/>
            <person name="Jarett J.K."/>
            <person name="Geller-Mcgrath D.E."/>
            <person name="Sieber C.M.K."/>
            <person name="Emerson J.B."/>
            <person name="Anantharaman K."/>
            <person name="Thomas B.C."/>
            <person name="Malmstrom R."/>
            <person name="Stieglmeier M."/>
            <person name="Klingl A."/>
            <person name="Woyke T."/>
            <person name="Ryan C.M."/>
            <person name="Banfield J.F."/>
        </authorList>
    </citation>
    <scope>NUCLEOTIDE SEQUENCE [LARGE SCALE GENOMIC DNA]</scope>
</reference>
<dbReference type="InterPro" id="IPR022441">
    <property type="entry name" value="Para_beta_helix_rpt-2"/>
</dbReference>
<dbReference type="InterPro" id="IPR006626">
    <property type="entry name" value="PbH1"/>
</dbReference>
<evidence type="ECO:0000259" key="2">
    <source>
        <dbReference type="Pfam" id="PF13229"/>
    </source>
</evidence>
<dbReference type="Pfam" id="PF05048">
    <property type="entry name" value="NosD"/>
    <property type="match status" value="1"/>
</dbReference>
<name>A0A2H0WAN6_9BACT</name>
<dbReference type="InterPro" id="IPR011050">
    <property type="entry name" value="Pectin_lyase_fold/virulence"/>
</dbReference>
<comment type="caution">
    <text evidence="3">The sequence shown here is derived from an EMBL/GenBank/DDBJ whole genome shotgun (WGS) entry which is preliminary data.</text>
</comment>
<feature type="domain" description="Right handed beta helix" evidence="2">
    <location>
        <begin position="185"/>
        <end position="319"/>
    </location>
</feature>
<dbReference type="NCBIfam" id="TIGR03804">
    <property type="entry name" value="para_beta_helix"/>
    <property type="match status" value="1"/>
</dbReference>
<dbReference type="AlphaFoldDB" id="A0A2H0WAN6"/>
<dbReference type="Pfam" id="PF13229">
    <property type="entry name" value="Beta_helix"/>
    <property type="match status" value="1"/>
</dbReference>
<dbReference type="SUPFAM" id="SSF51126">
    <property type="entry name" value="Pectin lyase-like"/>
    <property type="match status" value="2"/>
</dbReference>
<feature type="domain" description="Periplasmic copper-binding protein NosD beta helix" evidence="1">
    <location>
        <begin position="363"/>
        <end position="550"/>
    </location>
</feature>
<dbReference type="InterPro" id="IPR012334">
    <property type="entry name" value="Pectin_lyas_fold"/>
</dbReference>